<feature type="domain" description="Enoyl reductase (ER)" evidence="35">
    <location>
        <begin position="15"/>
        <end position="327"/>
    </location>
</feature>
<dbReference type="GO" id="GO:0005737">
    <property type="term" value="C:cytoplasm"/>
    <property type="evidence" value="ECO:0007669"/>
    <property type="project" value="UniProtKB-SubCell"/>
</dbReference>
<organism evidence="36 37">
    <name type="scientific">Zophobas morio</name>
    <dbReference type="NCBI Taxonomy" id="2755281"/>
    <lineage>
        <taxon>Eukaryota</taxon>
        <taxon>Metazoa</taxon>
        <taxon>Ecdysozoa</taxon>
        <taxon>Arthropoda</taxon>
        <taxon>Hexapoda</taxon>
        <taxon>Insecta</taxon>
        <taxon>Pterygota</taxon>
        <taxon>Neoptera</taxon>
        <taxon>Endopterygota</taxon>
        <taxon>Coleoptera</taxon>
        <taxon>Polyphaga</taxon>
        <taxon>Cucujiformia</taxon>
        <taxon>Tenebrionidae</taxon>
        <taxon>Zophobas</taxon>
    </lineage>
</organism>
<keyword evidence="15" id="KW-0379">Hydroxylation</keyword>
<evidence type="ECO:0000256" key="5">
    <source>
        <dbReference type="ARBA" id="ARBA00012410"/>
    </source>
</evidence>
<keyword evidence="37" id="KW-1185">Reference proteome</keyword>
<evidence type="ECO:0000256" key="4">
    <source>
        <dbReference type="ARBA" id="ARBA00011981"/>
    </source>
</evidence>
<dbReference type="InterPro" id="IPR045010">
    <property type="entry name" value="MDR_fam"/>
</dbReference>
<dbReference type="InterPro" id="IPR011032">
    <property type="entry name" value="GroES-like_sf"/>
</dbReference>
<evidence type="ECO:0000256" key="21">
    <source>
        <dbReference type="ARBA" id="ARBA00047617"/>
    </source>
</evidence>
<evidence type="ECO:0000256" key="13">
    <source>
        <dbReference type="ARBA" id="ARBA00023002"/>
    </source>
</evidence>
<gene>
    <name evidence="36" type="ORF">Zmor_019643</name>
</gene>
<evidence type="ECO:0000313" key="36">
    <source>
        <dbReference type="EMBL" id="KAJ3647783.1"/>
    </source>
</evidence>
<comment type="catalytic activity">
    <reaction evidence="34">
        <text>hexanal + NADP(+) = (E)-hex-2-enal + NADPH + H(+)</text>
        <dbReference type="Rhea" id="RHEA:50776"/>
        <dbReference type="ChEBI" id="CHEBI:15378"/>
        <dbReference type="ChEBI" id="CHEBI:28913"/>
        <dbReference type="ChEBI" id="CHEBI:57783"/>
        <dbReference type="ChEBI" id="CHEBI:58349"/>
        <dbReference type="ChEBI" id="CHEBI:88528"/>
    </reaction>
    <physiologicalReaction direction="right-to-left" evidence="34">
        <dbReference type="Rhea" id="RHEA:50778"/>
    </physiologicalReaction>
</comment>
<protein>
    <recommendedName>
        <fullName evidence="6">Prostaglandin reductase 1</fullName>
        <ecNumber evidence="4">1.3.1.48</ecNumber>
        <ecNumber evidence="5">1.3.1.74</ecNumber>
    </recommendedName>
    <alternativeName>
        <fullName evidence="19">15-oxoprostaglandin 13-reductase</fullName>
    </alternativeName>
    <alternativeName>
        <fullName evidence="17">Dithiolethione-inducible gene 1 protein</fullName>
    </alternativeName>
    <alternativeName>
        <fullName evidence="16">Leukotriene B4 12-hydroxydehydrogenase</fullName>
    </alternativeName>
    <alternativeName>
        <fullName evidence="18">NAD(P)H-dependent alkenal/one oxidoreductase</fullName>
    </alternativeName>
</protein>
<comment type="subcellular location">
    <subcellularLocation>
        <location evidence="1">Cytoplasm</location>
    </subcellularLocation>
</comment>
<keyword evidence="12" id="KW-0007">Acetylation</keyword>
<dbReference type="GO" id="GO:0032440">
    <property type="term" value="F:2-alkenal reductase [NAD(P)H] activity"/>
    <property type="evidence" value="ECO:0007669"/>
    <property type="project" value="UniProtKB-EC"/>
</dbReference>
<keyword evidence="11" id="KW-0521">NADP</keyword>
<dbReference type="SMART" id="SM00829">
    <property type="entry name" value="PKS_ER"/>
    <property type="match status" value="1"/>
</dbReference>
<evidence type="ECO:0000256" key="15">
    <source>
        <dbReference type="ARBA" id="ARBA00023278"/>
    </source>
</evidence>
<evidence type="ECO:0000256" key="2">
    <source>
        <dbReference type="ARBA" id="ARBA00010460"/>
    </source>
</evidence>
<proteinExistence type="inferred from homology"/>
<comment type="catalytic activity">
    <reaction evidence="33">
        <text>an n-alkanal + NADP(+) = an alk-2-enal + NADPH + H(+)</text>
        <dbReference type="Rhea" id="RHEA:13737"/>
        <dbReference type="ChEBI" id="CHEBI:12834"/>
        <dbReference type="ChEBI" id="CHEBI:13757"/>
        <dbReference type="ChEBI" id="CHEBI:15378"/>
        <dbReference type="ChEBI" id="CHEBI:57783"/>
        <dbReference type="ChEBI" id="CHEBI:58349"/>
        <dbReference type="EC" id="1.3.1.74"/>
    </reaction>
    <physiologicalReaction direction="right-to-left" evidence="33">
        <dbReference type="Rhea" id="RHEA:13739"/>
    </physiologicalReaction>
</comment>
<comment type="catalytic activity">
    <reaction evidence="24">
        <text>13,14-dihydro-15-oxo-prostaglandin F1alpha + NADP(+) = 15-oxoprostaglandin F1alpha + NADPH + H(+)</text>
        <dbReference type="Rhea" id="RHEA:50592"/>
        <dbReference type="ChEBI" id="CHEBI:15378"/>
        <dbReference type="ChEBI" id="CHEBI:57783"/>
        <dbReference type="ChEBI" id="CHEBI:58349"/>
        <dbReference type="ChEBI" id="CHEBI:79072"/>
        <dbReference type="ChEBI" id="CHEBI:133411"/>
    </reaction>
    <physiologicalReaction direction="right-to-left" evidence="24">
        <dbReference type="Rhea" id="RHEA:50594"/>
    </physiologicalReaction>
</comment>
<dbReference type="PANTHER" id="PTHR43205">
    <property type="entry name" value="PROSTAGLANDIN REDUCTASE"/>
    <property type="match status" value="1"/>
</dbReference>
<comment type="catalytic activity">
    <reaction evidence="23">
        <text>leukotriene B4 + NADP(+) = 12-oxo-leukotriene B4 + NADPH + H(+)</text>
        <dbReference type="Rhea" id="RHEA:50608"/>
        <dbReference type="ChEBI" id="CHEBI:15378"/>
        <dbReference type="ChEBI" id="CHEBI:57461"/>
        <dbReference type="ChEBI" id="CHEBI:57783"/>
        <dbReference type="ChEBI" id="CHEBI:58349"/>
        <dbReference type="ChEBI" id="CHEBI:133309"/>
    </reaction>
    <physiologicalReaction direction="left-to-right" evidence="23">
        <dbReference type="Rhea" id="RHEA:50609"/>
    </physiologicalReaction>
</comment>
<evidence type="ECO:0000256" key="28">
    <source>
        <dbReference type="ARBA" id="ARBA00048387"/>
    </source>
</evidence>
<dbReference type="CDD" id="cd08294">
    <property type="entry name" value="leukotriene_B4_DH_like"/>
    <property type="match status" value="1"/>
</dbReference>
<dbReference type="EMBL" id="JALNTZ010000006">
    <property type="protein sequence ID" value="KAJ3647783.1"/>
    <property type="molecule type" value="Genomic_DNA"/>
</dbReference>
<evidence type="ECO:0000256" key="22">
    <source>
        <dbReference type="ARBA" id="ARBA00047742"/>
    </source>
</evidence>
<comment type="caution">
    <text evidence="36">The sequence shown here is derived from an EMBL/GenBank/DDBJ whole genome shotgun (WGS) entry which is preliminary data.</text>
</comment>
<evidence type="ECO:0000313" key="37">
    <source>
        <dbReference type="Proteomes" id="UP001168821"/>
    </source>
</evidence>
<evidence type="ECO:0000256" key="24">
    <source>
        <dbReference type="ARBA" id="ARBA00047878"/>
    </source>
</evidence>
<dbReference type="EC" id="1.3.1.48" evidence="4"/>
<comment type="catalytic activity">
    <reaction evidence="25">
        <text>dodecanal + NADP(+) = (2E)-dodecenal + NADPH + H(+)</text>
        <dbReference type="Rhea" id="RHEA:50784"/>
        <dbReference type="ChEBI" id="CHEBI:15378"/>
        <dbReference type="ChEBI" id="CHEBI:27836"/>
        <dbReference type="ChEBI" id="CHEBI:57783"/>
        <dbReference type="ChEBI" id="CHEBI:58349"/>
        <dbReference type="ChEBI" id="CHEBI:133741"/>
    </reaction>
    <physiologicalReaction direction="right-to-left" evidence="25">
        <dbReference type="Rhea" id="RHEA:50786"/>
    </physiologicalReaction>
</comment>
<dbReference type="Proteomes" id="UP001168821">
    <property type="component" value="Unassembled WGS sequence"/>
</dbReference>
<comment type="catalytic activity">
    <reaction evidence="27">
        <text>13,14-dihydro-15-oxo-PGF2alpha + NADP(+) = 15-oxoprostaglandin F2alpha + NADPH + H(+)</text>
        <dbReference type="Rhea" id="RHEA:50588"/>
        <dbReference type="ChEBI" id="CHEBI:15378"/>
        <dbReference type="ChEBI" id="CHEBI:57783"/>
        <dbReference type="ChEBI" id="CHEBI:58349"/>
        <dbReference type="ChEBI" id="CHEBI:133374"/>
        <dbReference type="ChEBI" id="CHEBI:133409"/>
    </reaction>
    <physiologicalReaction direction="right-to-left" evidence="27">
        <dbReference type="Rhea" id="RHEA:50590"/>
    </physiologicalReaction>
</comment>
<comment type="subunit">
    <text evidence="3">Monomer or homodimer.</text>
</comment>
<evidence type="ECO:0000256" key="18">
    <source>
        <dbReference type="ARBA" id="ARBA00032297"/>
    </source>
</evidence>
<dbReference type="PANTHER" id="PTHR43205:SF7">
    <property type="entry name" value="PROSTAGLANDIN REDUCTASE 1"/>
    <property type="match status" value="1"/>
</dbReference>
<keyword evidence="9" id="KW-0597">Phosphoprotein</keyword>
<accession>A0AA38M925</accession>
<reference evidence="36" key="1">
    <citation type="journal article" date="2023" name="G3 (Bethesda)">
        <title>Whole genome assemblies of Zophobas morio and Tenebrio molitor.</title>
        <authorList>
            <person name="Kaur S."/>
            <person name="Stinson S.A."/>
            <person name="diCenzo G.C."/>
        </authorList>
    </citation>
    <scope>NUCLEOTIDE SEQUENCE</scope>
    <source>
        <strain evidence="36">QUZm001</strain>
    </source>
</reference>
<evidence type="ECO:0000256" key="19">
    <source>
        <dbReference type="ARBA" id="ARBA00033119"/>
    </source>
</evidence>
<evidence type="ECO:0000256" key="6">
    <source>
        <dbReference type="ARBA" id="ARBA00020651"/>
    </source>
</evidence>
<keyword evidence="10" id="KW-0276">Fatty acid metabolism</keyword>
<dbReference type="InterPro" id="IPR036291">
    <property type="entry name" value="NAD(P)-bd_dom_sf"/>
</dbReference>
<dbReference type="InterPro" id="IPR014190">
    <property type="entry name" value="PTGR1"/>
</dbReference>
<evidence type="ECO:0000256" key="11">
    <source>
        <dbReference type="ARBA" id="ARBA00022857"/>
    </source>
</evidence>
<evidence type="ECO:0000256" key="29">
    <source>
        <dbReference type="ARBA" id="ARBA00048591"/>
    </source>
</evidence>
<evidence type="ECO:0000256" key="3">
    <source>
        <dbReference type="ARBA" id="ARBA00011852"/>
    </source>
</evidence>
<dbReference type="InterPro" id="IPR020843">
    <property type="entry name" value="ER"/>
</dbReference>
<evidence type="ECO:0000256" key="27">
    <source>
        <dbReference type="ARBA" id="ARBA00048290"/>
    </source>
</evidence>
<dbReference type="GO" id="GO:0047522">
    <property type="term" value="F:15-oxoprostaglandin 13-reductase [NAD(P)+] activity"/>
    <property type="evidence" value="ECO:0007669"/>
    <property type="project" value="UniProtKB-EC"/>
</dbReference>
<dbReference type="Pfam" id="PF16884">
    <property type="entry name" value="ADH_N_2"/>
    <property type="match status" value="1"/>
</dbReference>
<comment type="catalytic activity">
    <reaction evidence="30">
        <text>6-trans-leukotriene B4 + NADP(+) = 12-oxo-(5S)-hydroxy-(6E,8E,10E,14Z)-eicosatetraenoate + NADPH + H(+)</text>
        <dbReference type="Rhea" id="RHEA:51204"/>
        <dbReference type="ChEBI" id="CHEBI:15378"/>
        <dbReference type="ChEBI" id="CHEBI:57783"/>
        <dbReference type="ChEBI" id="CHEBI:58349"/>
        <dbReference type="ChEBI" id="CHEBI:90723"/>
        <dbReference type="ChEBI" id="CHEBI:133974"/>
    </reaction>
    <physiologicalReaction direction="left-to-right" evidence="30">
        <dbReference type="Rhea" id="RHEA:51205"/>
    </physiologicalReaction>
</comment>
<sequence>MVRAQVFTVAKIFDGEIKDTDLSLQFEELAPLEDGEYLVECHYLSVDPFMRAYAGSYTIGQVMIGIQVAKIIESKNSIFPVGETIVGNLGWRTHSIVKPTDDCDIYILPDIGTLPLSAALGVIGATGISAYFGFLDICKPVEGDTVVVTGAAGAVGSIVGQIAKIKGCNVIGITGSEDKAHWLESLGFDYVINYKTTKNLAEDLKIGAPKGIDCYFDNVGGDMSTIIMSQMNVGGRVSVCGSISSYNARTPARALIVQPVIVGKQLSLQGFVRRQFKERWMVAIKQNLQWVQENKLKHRETITHGFENTLKALVGVMKGENVGKAVVRVKGSQIETESLDFNSALSKFKKFQGQ</sequence>
<comment type="catalytic activity">
    <reaction evidence="22">
        <text>pentan-2-one + NADP(+) = (E)-pent-3-en-2-one + NADPH + H(+)</text>
        <dbReference type="Rhea" id="RHEA:50788"/>
        <dbReference type="ChEBI" id="CHEBI:15378"/>
        <dbReference type="ChEBI" id="CHEBI:16472"/>
        <dbReference type="ChEBI" id="CHEBI:57783"/>
        <dbReference type="ChEBI" id="CHEBI:58349"/>
        <dbReference type="ChEBI" id="CHEBI:145276"/>
    </reaction>
    <physiologicalReaction direction="right-to-left" evidence="22">
        <dbReference type="Rhea" id="RHEA:50790"/>
    </physiologicalReaction>
</comment>
<evidence type="ECO:0000256" key="10">
    <source>
        <dbReference type="ARBA" id="ARBA00022832"/>
    </source>
</evidence>
<keyword evidence="13" id="KW-0560">Oxidoreductase</keyword>
<evidence type="ECO:0000256" key="20">
    <source>
        <dbReference type="ARBA" id="ARBA00047461"/>
    </source>
</evidence>
<dbReference type="AlphaFoldDB" id="A0AA38M925"/>
<evidence type="ECO:0000256" key="34">
    <source>
        <dbReference type="ARBA" id="ARBA00049368"/>
    </source>
</evidence>
<evidence type="ECO:0000256" key="8">
    <source>
        <dbReference type="ARBA" id="ARBA00022501"/>
    </source>
</evidence>
<evidence type="ECO:0000256" key="14">
    <source>
        <dbReference type="ARBA" id="ARBA00023098"/>
    </source>
</evidence>
<comment type="similarity">
    <text evidence="2">Belongs to the NADP-dependent oxidoreductase L4BD family.</text>
</comment>
<dbReference type="SUPFAM" id="SSF51735">
    <property type="entry name" value="NAD(P)-binding Rossmann-fold domains"/>
    <property type="match status" value="1"/>
</dbReference>
<comment type="catalytic activity">
    <reaction evidence="21">
        <text>decanal + NADP(+) = (2E)-decenal + NADPH + H(+)</text>
        <dbReference type="Rhea" id="RHEA:50612"/>
        <dbReference type="ChEBI" id="CHEBI:15378"/>
        <dbReference type="ChEBI" id="CHEBI:31457"/>
        <dbReference type="ChEBI" id="CHEBI:57783"/>
        <dbReference type="ChEBI" id="CHEBI:58349"/>
        <dbReference type="ChEBI" id="CHEBI:133455"/>
    </reaction>
    <physiologicalReaction direction="right-to-left" evidence="21">
        <dbReference type="Rhea" id="RHEA:50614"/>
    </physiologicalReaction>
</comment>
<comment type="catalytic activity">
    <reaction evidence="31">
        <text>(5S,12S)-dihydroxy-(6E,10E,12E,14Z)-eicosatetraenoate + NADP(+) = 12-oxo-(5S)-hydroxy-(6E,8E,10E,14Z)-eicosatetraenoate + NADPH + H(+)</text>
        <dbReference type="Rhea" id="RHEA:51212"/>
        <dbReference type="ChEBI" id="CHEBI:15378"/>
        <dbReference type="ChEBI" id="CHEBI:57783"/>
        <dbReference type="ChEBI" id="CHEBI:58349"/>
        <dbReference type="ChEBI" id="CHEBI:133974"/>
        <dbReference type="ChEBI" id="CHEBI:133975"/>
    </reaction>
    <physiologicalReaction direction="left-to-right" evidence="31">
        <dbReference type="Rhea" id="RHEA:51213"/>
    </physiologicalReaction>
</comment>
<comment type="catalytic activity">
    <reaction evidence="20">
        <text>octanal + NADP(+) = (2E)-octenal + NADPH + H(+)</text>
        <dbReference type="Rhea" id="RHEA:50780"/>
        <dbReference type="ChEBI" id="CHEBI:15378"/>
        <dbReference type="ChEBI" id="CHEBI:17935"/>
        <dbReference type="ChEBI" id="CHEBI:57783"/>
        <dbReference type="ChEBI" id="CHEBI:58349"/>
        <dbReference type="ChEBI" id="CHEBI:61748"/>
    </reaction>
    <physiologicalReaction direction="right-to-left" evidence="20">
        <dbReference type="Rhea" id="RHEA:50782"/>
    </physiologicalReaction>
</comment>
<keyword evidence="14" id="KW-0443">Lipid metabolism</keyword>
<evidence type="ECO:0000256" key="17">
    <source>
        <dbReference type="ARBA" id="ARBA00032255"/>
    </source>
</evidence>
<evidence type="ECO:0000256" key="7">
    <source>
        <dbReference type="ARBA" id="ARBA00022490"/>
    </source>
</evidence>
<dbReference type="Pfam" id="PF00107">
    <property type="entry name" value="ADH_zinc_N"/>
    <property type="match status" value="1"/>
</dbReference>
<comment type="catalytic activity">
    <reaction evidence="28">
        <text>4-hydroxynonanal + NADP(+) = (E)-4-hydroxynon-2-enal + NADPH + H(+)</text>
        <dbReference type="Rhea" id="RHEA:64736"/>
        <dbReference type="ChEBI" id="CHEBI:15378"/>
        <dbReference type="ChEBI" id="CHEBI:57783"/>
        <dbReference type="ChEBI" id="CHEBI:58349"/>
        <dbReference type="ChEBI" id="CHEBI:58968"/>
        <dbReference type="ChEBI" id="CHEBI:156112"/>
    </reaction>
    <physiologicalReaction direction="right-to-left" evidence="28">
        <dbReference type="Rhea" id="RHEA:64738"/>
    </physiologicalReaction>
</comment>
<dbReference type="GO" id="GO:0006693">
    <property type="term" value="P:prostaglandin metabolic process"/>
    <property type="evidence" value="ECO:0007669"/>
    <property type="project" value="UniProtKB-KW"/>
</dbReference>
<evidence type="ECO:0000259" key="35">
    <source>
        <dbReference type="SMART" id="SM00829"/>
    </source>
</evidence>
<dbReference type="Gene3D" id="3.90.180.10">
    <property type="entry name" value="Medium-chain alcohol dehydrogenases, catalytic domain"/>
    <property type="match status" value="1"/>
</dbReference>
<evidence type="ECO:0000256" key="1">
    <source>
        <dbReference type="ARBA" id="ARBA00004496"/>
    </source>
</evidence>
<evidence type="ECO:0000256" key="9">
    <source>
        <dbReference type="ARBA" id="ARBA00022553"/>
    </source>
</evidence>
<dbReference type="InterPro" id="IPR013149">
    <property type="entry name" value="ADH-like_C"/>
</dbReference>
<dbReference type="SUPFAM" id="SSF50129">
    <property type="entry name" value="GroES-like"/>
    <property type="match status" value="1"/>
</dbReference>
<comment type="catalytic activity">
    <reaction evidence="29">
        <text>20-hydroxy-leukotriene B4 + NADP(+) = 12-oxo-20-hydroxy-leukotriene B4 + NADPH + H(+)</text>
        <dbReference type="Rhea" id="RHEA:51208"/>
        <dbReference type="ChEBI" id="CHEBI:15378"/>
        <dbReference type="ChEBI" id="CHEBI:57460"/>
        <dbReference type="ChEBI" id="CHEBI:57783"/>
        <dbReference type="ChEBI" id="CHEBI:58349"/>
        <dbReference type="ChEBI" id="CHEBI:133346"/>
    </reaction>
    <physiologicalReaction direction="left-to-right" evidence="29">
        <dbReference type="Rhea" id="RHEA:51209"/>
    </physiologicalReaction>
</comment>
<evidence type="ECO:0000256" key="31">
    <source>
        <dbReference type="ARBA" id="ARBA00049068"/>
    </source>
</evidence>
<evidence type="ECO:0000256" key="32">
    <source>
        <dbReference type="ARBA" id="ARBA00049070"/>
    </source>
</evidence>
<comment type="catalytic activity">
    <reaction evidence="32">
        <text>13,14-dihydro-15-oxo-prostaglandin E1 + NADP(+) = 15-oxoprostaglandin E1 + NADPH + H(+)</text>
        <dbReference type="Rhea" id="RHEA:50584"/>
        <dbReference type="ChEBI" id="CHEBI:15378"/>
        <dbReference type="ChEBI" id="CHEBI:57401"/>
        <dbReference type="ChEBI" id="CHEBI:57783"/>
        <dbReference type="ChEBI" id="CHEBI:58349"/>
        <dbReference type="ChEBI" id="CHEBI:133408"/>
    </reaction>
    <physiologicalReaction direction="right-to-left" evidence="32">
        <dbReference type="Rhea" id="RHEA:50586"/>
    </physiologicalReaction>
</comment>
<evidence type="ECO:0000256" key="12">
    <source>
        <dbReference type="ARBA" id="ARBA00022990"/>
    </source>
</evidence>
<evidence type="ECO:0000256" key="16">
    <source>
        <dbReference type="ARBA" id="ARBA00031851"/>
    </source>
</evidence>
<keyword evidence="8" id="KW-0644">Prostaglandin metabolism</keyword>
<name>A0AA38M925_9CUCU</name>
<evidence type="ECO:0000256" key="33">
    <source>
        <dbReference type="ARBA" id="ARBA00049179"/>
    </source>
</evidence>
<evidence type="ECO:0000256" key="26">
    <source>
        <dbReference type="ARBA" id="ARBA00048066"/>
    </source>
</evidence>
<evidence type="ECO:0000256" key="23">
    <source>
        <dbReference type="ARBA" id="ARBA00047871"/>
    </source>
</evidence>
<dbReference type="FunFam" id="3.40.50.720:FF:000121">
    <property type="entry name" value="Prostaglandin reductase 2"/>
    <property type="match status" value="1"/>
</dbReference>
<evidence type="ECO:0000256" key="30">
    <source>
        <dbReference type="ARBA" id="ARBA00048953"/>
    </source>
</evidence>
<evidence type="ECO:0000256" key="25">
    <source>
        <dbReference type="ARBA" id="ARBA00047903"/>
    </source>
</evidence>
<dbReference type="EC" id="1.3.1.74" evidence="5"/>
<keyword evidence="7" id="KW-0963">Cytoplasm</keyword>
<dbReference type="InterPro" id="IPR041694">
    <property type="entry name" value="ADH_N_2"/>
</dbReference>
<comment type="catalytic activity">
    <reaction evidence="26">
        <text>nonan-2-one + NADP(+) = (3E)-nonen-2-one + NADPH + H(+)</text>
        <dbReference type="Rhea" id="RHEA:50616"/>
        <dbReference type="ChEBI" id="CHEBI:15378"/>
        <dbReference type="ChEBI" id="CHEBI:57783"/>
        <dbReference type="ChEBI" id="CHEBI:58349"/>
        <dbReference type="ChEBI" id="CHEBI:77927"/>
        <dbReference type="ChEBI" id="CHEBI:133457"/>
    </reaction>
    <physiologicalReaction direction="right-to-left" evidence="26">
        <dbReference type="Rhea" id="RHEA:50618"/>
    </physiologicalReaction>
</comment>
<dbReference type="Gene3D" id="3.40.50.720">
    <property type="entry name" value="NAD(P)-binding Rossmann-like Domain"/>
    <property type="match status" value="1"/>
</dbReference>